<keyword evidence="5" id="KW-1185">Reference proteome</keyword>
<comment type="caution">
    <text evidence="3">The sequence shown here is derived from an EMBL/GenBank/DDBJ whole genome shotgun (WGS) entry which is preliminary data.</text>
</comment>
<dbReference type="EMBL" id="JACICE010000002">
    <property type="protein sequence ID" value="MBB3775788.1"/>
    <property type="molecule type" value="Genomic_DNA"/>
</dbReference>
<evidence type="ECO:0000313" key="5">
    <source>
        <dbReference type="Proteomes" id="UP000548685"/>
    </source>
</evidence>
<keyword evidence="1" id="KW-0732">Signal</keyword>
<protein>
    <submittedName>
        <fullName evidence="3">Uncharacterized protein</fullName>
    </submittedName>
</protein>
<dbReference type="Proteomes" id="UP000548685">
    <property type="component" value="Unassembled WGS sequence"/>
</dbReference>
<dbReference type="OrthoDB" id="7433049at2"/>
<dbReference type="EMBL" id="WTYB01000002">
    <property type="protein sequence ID" value="MXP39120.1"/>
    <property type="molecule type" value="Genomic_DNA"/>
</dbReference>
<gene>
    <name evidence="2" type="ORF">FHS52_001757</name>
    <name evidence="3" type="ORF">GRI59_10930</name>
</gene>
<dbReference type="Proteomes" id="UP000430021">
    <property type="component" value="Unassembled WGS sequence"/>
</dbReference>
<reference evidence="2 5" key="2">
    <citation type="submission" date="2020-08" db="EMBL/GenBank/DDBJ databases">
        <title>Genomic Encyclopedia of Type Strains, Phase IV (KMG-IV): sequencing the most valuable type-strain genomes for metagenomic binning, comparative biology and taxonomic classification.</title>
        <authorList>
            <person name="Goeker M."/>
        </authorList>
    </citation>
    <scope>NUCLEOTIDE SEQUENCE [LARGE SCALE GENOMIC DNA]</scope>
    <source>
        <strain evidence="2 5">DSM 8510</strain>
    </source>
</reference>
<dbReference type="RefSeq" id="WP_160761193.1">
    <property type="nucleotide sequence ID" value="NZ_BAAADZ010000010.1"/>
</dbReference>
<evidence type="ECO:0000313" key="2">
    <source>
        <dbReference type="EMBL" id="MBB3775788.1"/>
    </source>
</evidence>
<reference evidence="3 4" key="1">
    <citation type="submission" date="2019-12" db="EMBL/GenBank/DDBJ databases">
        <title>Genomic-based taxomic classification of the family Erythrobacteraceae.</title>
        <authorList>
            <person name="Xu L."/>
        </authorList>
    </citation>
    <scope>NUCLEOTIDE SEQUENCE [LARGE SCALE GENOMIC DNA]</scope>
    <source>
        <strain evidence="3 4">JCM 10282</strain>
    </source>
</reference>
<proteinExistence type="predicted"/>
<dbReference type="AlphaFoldDB" id="A0A6I4UJQ0"/>
<evidence type="ECO:0000256" key="1">
    <source>
        <dbReference type="SAM" id="SignalP"/>
    </source>
</evidence>
<evidence type="ECO:0000313" key="4">
    <source>
        <dbReference type="Proteomes" id="UP000430021"/>
    </source>
</evidence>
<organism evidence="3 4">
    <name type="scientific">Erythrobacter ramosus</name>
    <dbReference type="NCBI Taxonomy" id="35811"/>
    <lineage>
        <taxon>Bacteria</taxon>
        <taxon>Pseudomonadati</taxon>
        <taxon>Pseudomonadota</taxon>
        <taxon>Alphaproteobacteria</taxon>
        <taxon>Sphingomonadales</taxon>
        <taxon>Erythrobacteraceae</taxon>
        <taxon>Erythrobacter/Porphyrobacter group</taxon>
        <taxon>Erythrobacter</taxon>
    </lineage>
</organism>
<feature type="signal peptide" evidence="1">
    <location>
        <begin position="1"/>
        <end position="22"/>
    </location>
</feature>
<sequence>MMTRSAFVGLPVLLALGAVVSAQDTMGEPIVLWEQFTTATPKADAKAFMNSLPKRQLEVIPGCPAPFGYRSGKAGLVTVTFMGSLAPANCFPRLRAQFEGQWGKPEVDTAPFGSVIGYGNGGVLDTTSTGLMLVWREGDKKTKLIKAPGSGFNLIFTVREDKYLY</sequence>
<name>A0A6I4UJQ0_9SPHN</name>
<feature type="chain" id="PRO_5026123354" evidence="1">
    <location>
        <begin position="23"/>
        <end position="165"/>
    </location>
</feature>
<evidence type="ECO:0000313" key="3">
    <source>
        <dbReference type="EMBL" id="MXP39120.1"/>
    </source>
</evidence>
<accession>A0A6I4UJQ0</accession>